<organism evidence="3 4">
    <name type="scientific">Paenibacillus macerans</name>
    <name type="common">Bacillus macerans</name>
    <dbReference type="NCBI Taxonomy" id="44252"/>
    <lineage>
        <taxon>Bacteria</taxon>
        <taxon>Bacillati</taxon>
        <taxon>Bacillota</taxon>
        <taxon>Bacilli</taxon>
        <taxon>Bacillales</taxon>
        <taxon>Paenibacillaceae</taxon>
        <taxon>Paenibacillus</taxon>
    </lineage>
</organism>
<dbReference type="PANTHER" id="PTHR35191:SF1">
    <property type="entry name" value="PROPHAGE SIDE TAIL FIBER PROTEIN HOMOLOG STFQ-RELATED"/>
    <property type="match status" value="1"/>
</dbReference>
<evidence type="ECO:0000313" key="4">
    <source>
        <dbReference type="Proteomes" id="UP000029278"/>
    </source>
</evidence>
<dbReference type="HOGENOM" id="CLU_798868_0_0_9"/>
<keyword evidence="4" id="KW-1185">Reference proteome</keyword>
<protein>
    <submittedName>
        <fullName evidence="3">Phage tail fiber repeat family protein</fullName>
    </submittedName>
</protein>
<dbReference type="AlphaFoldDB" id="A0A090ZIB0"/>
<evidence type="ECO:0000313" key="3">
    <source>
        <dbReference type="EMBL" id="KFN09980.1"/>
    </source>
</evidence>
<dbReference type="RefSeq" id="WP_051985337.1">
    <property type="nucleotide sequence ID" value="NZ_BOSD01000013.1"/>
</dbReference>
<dbReference type="CDD" id="cd19958">
    <property type="entry name" value="pyocin_knob"/>
    <property type="match status" value="1"/>
</dbReference>
<dbReference type="PATRIC" id="fig|44252.3.peg.1631"/>
<dbReference type="EMBL" id="JMQA01000020">
    <property type="protein sequence ID" value="KFN09980.1"/>
    <property type="molecule type" value="Genomic_DNA"/>
</dbReference>
<dbReference type="STRING" id="44252.DJ90_399"/>
<accession>A0A090ZIB0</accession>
<reference evidence="3 4" key="1">
    <citation type="submission" date="2014-04" db="EMBL/GenBank/DDBJ databases">
        <authorList>
            <person name="Bishop-Lilly K.A."/>
            <person name="Broomall S.M."/>
            <person name="Chain P.S."/>
            <person name="Chertkov O."/>
            <person name="Coyne S.R."/>
            <person name="Daligault H.E."/>
            <person name="Davenport K.W."/>
            <person name="Erkkila T."/>
            <person name="Frey K.G."/>
            <person name="Gibbons H.S."/>
            <person name="Gu W."/>
            <person name="Jaissle J."/>
            <person name="Johnson S.L."/>
            <person name="Koroleva G.I."/>
            <person name="Ladner J.T."/>
            <person name="Lo C.-C."/>
            <person name="Minogue T.D."/>
            <person name="Munk C."/>
            <person name="Palacios G.F."/>
            <person name="Redden C.L."/>
            <person name="Rosenzweig C.N."/>
            <person name="Scholz M.B."/>
            <person name="Teshima H."/>
            <person name="Xu Y."/>
        </authorList>
    </citation>
    <scope>NUCLEOTIDE SEQUENCE [LARGE SCALE GENOMIC DNA]</scope>
    <source>
        <strain evidence="3 4">8244</strain>
    </source>
</reference>
<gene>
    <name evidence="3" type="ORF">DJ90_399</name>
</gene>
<dbReference type="Proteomes" id="UP000029278">
    <property type="component" value="Unassembled WGS sequence"/>
</dbReference>
<sequence length="347" mass="37550">MASNTPNLNLLKKDPATDGNDTFNIQTMLNDNWDKIDAAVGEVREELKDINVPDASLTQKGIVQLSSATDSTAEDRAATPKAVKSAYDAATAAQITANAANTAAAGAQNTANAALTTSGTAESNAKNASIPRAMRFTGDLNGVTENGFYDGANMANAPSADWYYVEHMSHSQDPGNWRLQRATNFYDGVTYWRQLRAGTWTAWQTWGGNMPVIVSGNTVQYTQPTEYSFTKQTQNAYLLVGKFIPKGIGQLKIQAEVWGDTAAGLYVSAFPIDAITYTYGLIDWTTPLGTVINFNPPLLTGVFRSSSSGIVNVNVRHPIFLFLGTGTINTNMTIYVKNITVQYDVIN</sequence>
<proteinExistence type="predicted"/>
<comment type="caution">
    <text evidence="3">The sequence shown here is derived from an EMBL/GenBank/DDBJ whole genome shotgun (WGS) entry which is preliminary data.</text>
</comment>
<keyword evidence="2" id="KW-0945">Host-virus interaction</keyword>
<dbReference type="GO" id="GO:0019062">
    <property type="term" value="P:virion attachment to host cell"/>
    <property type="evidence" value="ECO:0007669"/>
    <property type="project" value="InterPro"/>
</dbReference>
<evidence type="ECO:0000256" key="2">
    <source>
        <dbReference type="ARBA" id="ARBA00022581"/>
    </source>
</evidence>
<dbReference type="InterPro" id="IPR005068">
    <property type="entry name" value="Phage_lambda_Stf-r2"/>
</dbReference>
<dbReference type="InterPro" id="IPR051934">
    <property type="entry name" value="Phage_Tail_Fiber_Structural"/>
</dbReference>
<dbReference type="Pfam" id="PF03406">
    <property type="entry name" value="Phage_fiber_2"/>
    <property type="match status" value="1"/>
</dbReference>
<evidence type="ECO:0000256" key="1">
    <source>
        <dbReference type="ARBA" id="ARBA00004328"/>
    </source>
</evidence>
<dbReference type="PANTHER" id="PTHR35191">
    <property type="entry name" value="PROPHAGE SIDE TAIL FIBER PROTEIN HOMOLOG STFQ-RELATED"/>
    <property type="match status" value="1"/>
</dbReference>
<name>A0A090ZIB0_PAEMA</name>
<dbReference type="GO" id="GO:0046718">
    <property type="term" value="P:symbiont entry into host cell"/>
    <property type="evidence" value="ECO:0007669"/>
    <property type="project" value="InterPro"/>
</dbReference>
<dbReference type="GeneID" id="77012213"/>
<comment type="subcellular location">
    <subcellularLocation>
        <location evidence="1">Virion</location>
    </subcellularLocation>
</comment>